<protein>
    <submittedName>
        <fullName evidence="1">Uncharacterized protein</fullName>
    </submittedName>
</protein>
<dbReference type="Proteomes" id="UP000828390">
    <property type="component" value="Unassembled WGS sequence"/>
</dbReference>
<keyword evidence="2" id="KW-1185">Reference proteome</keyword>
<organism evidence="1 2">
    <name type="scientific">Dreissena polymorpha</name>
    <name type="common">Zebra mussel</name>
    <name type="synonym">Mytilus polymorpha</name>
    <dbReference type="NCBI Taxonomy" id="45954"/>
    <lineage>
        <taxon>Eukaryota</taxon>
        <taxon>Metazoa</taxon>
        <taxon>Spiralia</taxon>
        <taxon>Lophotrochozoa</taxon>
        <taxon>Mollusca</taxon>
        <taxon>Bivalvia</taxon>
        <taxon>Autobranchia</taxon>
        <taxon>Heteroconchia</taxon>
        <taxon>Euheterodonta</taxon>
        <taxon>Imparidentia</taxon>
        <taxon>Neoheterodontei</taxon>
        <taxon>Myida</taxon>
        <taxon>Dreissenoidea</taxon>
        <taxon>Dreissenidae</taxon>
        <taxon>Dreissena</taxon>
    </lineage>
</organism>
<accession>A0A9D4KSA5</accession>
<reference evidence="1" key="2">
    <citation type="submission" date="2020-11" db="EMBL/GenBank/DDBJ databases">
        <authorList>
            <person name="McCartney M.A."/>
            <person name="Auch B."/>
            <person name="Kono T."/>
            <person name="Mallez S."/>
            <person name="Becker A."/>
            <person name="Gohl D.M."/>
            <person name="Silverstein K.A.T."/>
            <person name="Koren S."/>
            <person name="Bechman K.B."/>
            <person name="Herman A."/>
            <person name="Abrahante J.E."/>
            <person name="Garbe J."/>
        </authorList>
    </citation>
    <scope>NUCLEOTIDE SEQUENCE</scope>
    <source>
        <strain evidence="1">Duluth1</strain>
        <tissue evidence="1">Whole animal</tissue>
    </source>
</reference>
<evidence type="ECO:0000313" key="2">
    <source>
        <dbReference type="Proteomes" id="UP000828390"/>
    </source>
</evidence>
<reference evidence="1" key="1">
    <citation type="journal article" date="2019" name="bioRxiv">
        <title>The Genome of the Zebra Mussel, Dreissena polymorpha: A Resource for Invasive Species Research.</title>
        <authorList>
            <person name="McCartney M.A."/>
            <person name="Auch B."/>
            <person name="Kono T."/>
            <person name="Mallez S."/>
            <person name="Zhang Y."/>
            <person name="Obille A."/>
            <person name="Becker A."/>
            <person name="Abrahante J.E."/>
            <person name="Garbe J."/>
            <person name="Badalamenti J.P."/>
            <person name="Herman A."/>
            <person name="Mangelson H."/>
            <person name="Liachko I."/>
            <person name="Sullivan S."/>
            <person name="Sone E.D."/>
            <person name="Koren S."/>
            <person name="Silverstein K.A.T."/>
            <person name="Beckman K.B."/>
            <person name="Gohl D.M."/>
        </authorList>
    </citation>
    <scope>NUCLEOTIDE SEQUENCE</scope>
    <source>
        <strain evidence="1">Duluth1</strain>
        <tissue evidence="1">Whole animal</tissue>
    </source>
</reference>
<sequence>MVELEKTNVRLQEEVTYLQSHSMRNNLVFSGIAESTNEGQEDAETKVRGFIHEKMRIAKDIVDKISFERVHIMGP</sequence>
<evidence type="ECO:0000313" key="1">
    <source>
        <dbReference type="EMBL" id="KAH3845105.1"/>
    </source>
</evidence>
<name>A0A9D4KSA5_DREPO</name>
<dbReference type="AlphaFoldDB" id="A0A9D4KSA5"/>
<gene>
    <name evidence="1" type="ORF">DPMN_087376</name>
</gene>
<comment type="caution">
    <text evidence="1">The sequence shown here is derived from an EMBL/GenBank/DDBJ whole genome shotgun (WGS) entry which is preliminary data.</text>
</comment>
<dbReference type="EMBL" id="JAIWYP010000003">
    <property type="protein sequence ID" value="KAH3845105.1"/>
    <property type="molecule type" value="Genomic_DNA"/>
</dbReference>
<proteinExistence type="predicted"/>